<dbReference type="OrthoDB" id="10251401at2759"/>
<dbReference type="GO" id="GO:0006409">
    <property type="term" value="P:tRNA export from nucleus"/>
    <property type="evidence" value="ECO:0007669"/>
    <property type="project" value="TreeGrafter"/>
</dbReference>
<dbReference type="PANTHER" id="PTHR17972">
    <property type="entry name" value="NUCLEOLAR RNA-ASSOCIATED PROTEIN"/>
    <property type="match status" value="1"/>
</dbReference>
<feature type="domain" description="Nrap protein" evidence="8">
    <location>
        <begin position="311"/>
        <end position="471"/>
    </location>
</feature>
<dbReference type="InterPro" id="IPR035367">
    <property type="entry name" value="Nrap_D2"/>
</dbReference>
<dbReference type="InterPro" id="IPR035371">
    <property type="entry name" value="Nrap_D6"/>
</dbReference>
<sequence length="1184" mass="130554">MGSGCGHEAKGDDWEGIDGAQDPKERPGNHEGGHSGSHIVKPPTGEELRKIKDATDLYRSTSFKLQIDALLPNVRPKYTHAQPLEAFLMSLHKLLMGLPSVSPQHPLHASRALSQKGIAVPYVRPLPTEDTNWKVSFEKPSEIVLGGSWATKTAVKAKDGAKYEVDVAVEMPSALFQEKDYLNARVFQKRAYYLAVIASAIAESSSLQCELSYESTSGDPRRTTLVLRPVADGSPMDFSKLNAQIRIVPYIGQSPIPLQRLSPAKSNIRTAAQDDESREDPTPIYNTACMLMTTPKSHLLSVHNLKQNVPAFADALALLRVWANQRGYGLGSRMCVRGFEGKGMWWASILDLVVNGEEPPPVSLGKAGTKRKPLGKGLSSYQLFKAALDFLARHNFHEESVFVKAKDGHRFPPGSYSSHEAVFVDSTSSINLLADVPISSLDLLRHDAQATLEALDHSSISEDPFQTVFLKEHRDVFARFDIVTRVDVSSAEMRKASAHLVADHGSVYNALMTTLVSTLRRGLGNRAKAIAVLHPTSDVRPTSQAHPVNPSVVHIGIVLDPEHAFRLVDHGPPAEETESERTKHFREFWGEKAELRRFKDGSIVESVVWEVKNSDERAHIPSMIVRHLLRRHFSIGGDAVQTWQSQYDGLLRVPESISSIYQATGATVGFKAALTAFDALVKQIKALDDEFPLAVLNVSPVSPALRYTDVFVPVAVPVPSRSALPKSASYLPAMEIVIEFEKSARWPDDLRAIQKIKLAFFERLATILMGAVKGLQASVVLGERPDRLEIQDEAALDILTQEGWAFRARIWHDREATLLDRIINDQPHLPKALRRNASGEDARERQAALQAREVYTRRFIHAPRHHRAIAALCHKFAAFAGTVRLTKRWFASHWLLRGHVSEEAVELLCAYVFLRTGTPTSVEIAANQAIAAPGSKERGFAQVVEFLKDWDWTTGIAIPLDNADQTSAATPTPPATSSRDAAWSLTTPFDPQGHMWTSSGPNAVIARRITALAKATWECLKGMETGASSRIFHHPVDHYDFVVELNPAISPRYHQQLDADSSVWASKGKYANALSKDAPAATLPGFDPFAMLYDDLKFVYADTVLLFYDPLGGNRIGAVWQPSLRTPRPFRVLGGFSSMPASKVEAKAKDKDKGLVVVNENAIFTEIKRIGSALAVRVVPHSAQ</sequence>
<keyword evidence="14" id="KW-1185">Reference proteome</keyword>
<evidence type="ECO:0000256" key="2">
    <source>
        <dbReference type="ARBA" id="ARBA00006674"/>
    </source>
</evidence>
<dbReference type="InterPro" id="IPR035368">
    <property type="entry name" value="Nrap_D3"/>
</dbReference>
<dbReference type="Gene3D" id="1.10.1410.10">
    <property type="match status" value="2"/>
</dbReference>
<dbReference type="GO" id="GO:0032040">
    <property type="term" value="C:small-subunit processome"/>
    <property type="evidence" value="ECO:0007669"/>
    <property type="project" value="TreeGrafter"/>
</dbReference>
<feature type="domain" description="Nrap protein" evidence="7">
    <location>
        <begin position="165"/>
        <end position="307"/>
    </location>
</feature>
<evidence type="ECO:0000256" key="6">
    <source>
        <dbReference type="SAM" id="MobiDB-lite"/>
    </source>
</evidence>
<comment type="similarity">
    <text evidence="2 5">Belongs to the NRAP family.</text>
</comment>
<evidence type="ECO:0000313" key="14">
    <source>
        <dbReference type="Proteomes" id="UP000193067"/>
    </source>
</evidence>
<evidence type="ECO:0000259" key="11">
    <source>
        <dbReference type="Pfam" id="PF17406"/>
    </source>
</evidence>
<name>A0A1Y2J5L3_TRAC3</name>
<dbReference type="Proteomes" id="UP000193067">
    <property type="component" value="Unassembled WGS sequence"/>
</dbReference>
<dbReference type="STRING" id="1353009.A0A1Y2J5L3"/>
<evidence type="ECO:0000259" key="10">
    <source>
        <dbReference type="Pfam" id="PF17405"/>
    </source>
</evidence>
<feature type="compositionally biased region" description="Basic and acidic residues" evidence="6">
    <location>
        <begin position="21"/>
        <end position="33"/>
    </location>
</feature>
<evidence type="ECO:0000256" key="1">
    <source>
        <dbReference type="ARBA" id="ARBA00004604"/>
    </source>
</evidence>
<feature type="domain" description="Nrap protein" evidence="11">
    <location>
        <begin position="876"/>
        <end position="1025"/>
    </location>
</feature>
<feature type="domain" description="Nrap protein" evidence="12">
    <location>
        <begin position="1037"/>
        <end position="1177"/>
    </location>
</feature>
<dbReference type="GO" id="GO:0006364">
    <property type="term" value="P:rRNA processing"/>
    <property type="evidence" value="ECO:0007669"/>
    <property type="project" value="UniProtKB-KW"/>
</dbReference>
<accession>A0A1Y2J5L3</accession>
<evidence type="ECO:0000313" key="13">
    <source>
        <dbReference type="EMBL" id="OSD07741.1"/>
    </source>
</evidence>
<evidence type="ECO:0000256" key="4">
    <source>
        <dbReference type="ARBA" id="ARBA00023242"/>
    </source>
</evidence>
<dbReference type="PANTHER" id="PTHR17972:SF0">
    <property type="entry name" value="NUCLEOLAR PROTEIN 6"/>
    <property type="match status" value="1"/>
</dbReference>
<evidence type="ECO:0000259" key="9">
    <source>
        <dbReference type="Pfam" id="PF17404"/>
    </source>
</evidence>
<dbReference type="InterPro" id="IPR005554">
    <property type="entry name" value="NOL6/Upt22"/>
</dbReference>
<keyword evidence="5" id="KW-0687">Ribonucleoprotein</keyword>
<dbReference type="Pfam" id="PF17407">
    <property type="entry name" value="Nrap_D6"/>
    <property type="match status" value="1"/>
</dbReference>
<keyword evidence="5" id="KW-0690">Ribosome biogenesis</keyword>
<evidence type="ECO:0000256" key="3">
    <source>
        <dbReference type="ARBA" id="ARBA00022884"/>
    </source>
</evidence>
<dbReference type="InterPro" id="IPR035369">
    <property type="entry name" value="Nrap_D4"/>
</dbReference>
<dbReference type="Pfam" id="PF17403">
    <property type="entry name" value="Nrap_D2"/>
    <property type="match status" value="1"/>
</dbReference>
<feature type="region of interest" description="Disordered" evidence="6">
    <location>
        <begin position="1"/>
        <end position="46"/>
    </location>
</feature>
<feature type="domain" description="Nrap protein" evidence="10">
    <location>
        <begin position="650"/>
        <end position="874"/>
    </location>
</feature>
<proteinExistence type="inferred from homology"/>
<gene>
    <name evidence="13" type="ORF">PYCCODRAFT_1358218</name>
</gene>
<dbReference type="InterPro" id="IPR035082">
    <property type="entry name" value="Nrap_D1"/>
</dbReference>
<evidence type="ECO:0000259" key="7">
    <source>
        <dbReference type="Pfam" id="PF03813"/>
    </source>
</evidence>
<dbReference type="Pfam" id="PF03813">
    <property type="entry name" value="Nrap"/>
    <property type="match status" value="1"/>
</dbReference>
<comment type="subcellular location">
    <subcellularLocation>
        <location evidence="1 5">Nucleus</location>
        <location evidence="1 5">Nucleolus</location>
    </subcellularLocation>
</comment>
<keyword evidence="3 5" id="KW-0694">RNA-binding</keyword>
<dbReference type="GO" id="GO:0003723">
    <property type="term" value="F:RNA binding"/>
    <property type="evidence" value="ECO:0007669"/>
    <property type="project" value="UniProtKB-KW"/>
</dbReference>
<dbReference type="Gene3D" id="3.30.70.3030">
    <property type="match status" value="1"/>
</dbReference>
<dbReference type="AlphaFoldDB" id="A0A1Y2J5L3"/>
<dbReference type="GO" id="GO:0032545">
    <property type="term" value="C:CURI complex"/>
    <property type="evidence" value="ECO:0007669"/>
    <property type="project" value="TreeGrafter"/>
</dbReference>
<keyword evidence="4 5" id="KW-0539">Nucleus</keyword>
<evidence type="ECO:0000259" key="8">
    <source>
        <dbReference type="Pfam" id="PF17403"/>
    </source>
</evidence>
<dbReference type="Pfam" id="PF17405">
    <property type="entry name" value="Nrap_D4"/>
    <property type="match status" value="1"/>
</dbReference>
<dbReference type="Pfam" id="PF17404">
    <property type="entry name" value="Nrap_D3"/>
    <property type="match status" value="1"/>
</dbReference>
<organism evidence="13 14">
    <name type="scientific">Trametes coccinea (strain BRFM310)</name>
    <name type="common">Pycnoporus coccineus</name>
    <dbReference type="NCBI Taxonomy" id="1353009"/>
    <lineage>
        <taxon>Eukaryota</taxon>
        <taxon>Fungi</taxon>
        <taxon>Dikarya</taxon>
        <taxon>Basidiomycota</taxon>
        <taxon>Agaricomycotina</taxon>
        <taxon>Agaricomycetes</taxon>
        <taxon>Polyporales</taxon>
        <taxon>Polyporaceae</taxon>
        <taxon>Trametes</taxon>
    </lineage>
</organism>
<evidence type="ECO:0000259" key="12">
    <source>
        <dbReference type="Pfam" id="PF17407"/>
    </source>
</evidence>
<keyword evidence="5" id="KW-0698">rRNA processing</keyword>
<dbReference type="EMBL" id="KZ084087">
    <property type="protein sequence ID" value="OSD07741.1"/>
    <property type="molecule type" value="Genomic_DNA"/>
</dbReference>
<reference evidence="13 14" key="1">
    <citation type="journal article" date="2015" name="Biotechnol. Biofuels">
        <title>Enhanced degradation of softwood versus hardwood by the white-rot fungus Pycnoporus coccineus.</title>
        <authorList>
            <person name="Couturier M."/>
            <person name="Navarro D."/>
            <person name="Chevret D."/>
            <person name="Henrissat B."/>
            <person name="Piumi F."/>
            <person name="Ruiz-Duenas F.J."/>
            <person name="Martinez A.T."/>
            <person name="Grigoriev I.V."/>
            <person name="Riley R."/>
            <person name="Lipzen A."/>
            <person name="Berrin J.G."/>
            <person name="Master E.R."/>
            <person name="Rosso M.N."/>
        </authorList>
    </citation>
    <scope>NUCLEOTIDE SEQUENCE [LARGE SCALE GENOMIC DNA]</scope>
    <source>
        <strain evidence="13 14">BRFM310</strain>
    </source>
</reference>
<feature type="domain" description="Nrap protein" evidence="9">
    <location>
        <begin position="477"/>
        <end position="634"/>
    </location>
</feature>
<dbReference type="InterPro" id="IPR035370">
    <property type="entry name" value="Nrap_D5"/>
</dbReference>
<protein>
    <recommendedName>
        <fullName evidence="5">U3 small nucleolar RNA-associated protein 22</fullName>
    </recommendedName>
</protein>
<dbReference type="GO" id="GO:0034456">
    <property type="term" value="C:UTP-C complex"/>
    <property type="evidence" value="ECO:0007669"/>
    <property type="project" value="TreeGrafter"/>
</dbReference>
<dbReference type="Pfam" id="PF17406">
    <property type="entry name" value="Nrap_D5"/>
    <property type="match status" value="1"/>
</dbReference>
<evidence type="ECO:0000256" key="5">
    <source>
        <dbReference type="RuleBase" id="RU364032"/>
    </source>
</evidence>